<dbReference type="InterPro" id="IPR054221">
    <property type="entry name" value="DUF6941"/>
</dbReference>
<dbReference type="eggNOG" id="ENOG5033C7D">
    <property type="taxonomic scope" value="Bacteria"/>
</dbReference>
<dbReference type="KEGG" id="thi:THI_1455"/>
<reference evidence="2 4" key="4">
    <citation type="submission" date="2015-03" db="EMBL/GenBank/DDBJ databases">
        <authorList>
            <person name="Regsiter A."/>
            <person name="william w."/>
        </authorList>
    </citation>
    <scope>NUCLEOTIDE SEQUENCE [LARGE SCALE GENOMIC DNA]</scope>
    <source>
        <strain evidence="2 4">CB1</strain>
    </source>
</reference>
<organism evidence="1 3">
    <name type="scientific">Thiomonas arsenitoxydans (strain DSM 22701 / CIP 110005 / 3As)</name>
    <dbReference type="NCBI Taxonomy" id="426114"/>
    <lineage>
        <taxon>Bacteria</taxon>
        <taxon>Pseudomonadati</taxon>
        <taxon>Pseudomonadota</taxon>
        <taxon>Betaproteobacteria</taxon>
        <taxon>Burkholderiales</taxon>
        <taxon>Thiomonas</taxon>
    </lineage>
</organism>
<protein>
    <submittedName>
        <fullName evidence="1">Uncharacterized protein</fullName>
    </submittedName>
</protein>
<evidence type="ECO:0000313" key="1">
    <source>
        <dbReference type="EMBL" id="CAZ88139.1"/>
    </source>
</evidence>
<dbReference type="RefSeq" id="WP_013105473.1">
    <property type="nucleotide sequence ID" value="NC_014145.1"/>
</dbReference>
<dbReference type="Pfam" id="PF22091">
    <property type="entry name" value="DUF6941"/>
    <property type="match status" value="1"/>
</dbReference>
<dbReference type="EMBL" id="CTRI01000023">
    <property type="protein sequence ID" value="CQR34189.1"/>
    <property type="molecule type" value="Genomic_DNA"/>
</dbReference>
<dbReference type="EMBL" id="FP475956">
    <property type="protein sequence ID" value="CAZ88139.1"/>
    <property type="molecule type" value="Genomic_DNA"/>
</dbReference>
<evidence type="ECO:0000313" key="4">
    <source>
        <dbReference type="Proteomes" id="UP000078599"/>
    </source>
</evidence>
<reference evidence="1" key="3">
    <citation type="submission" date="2010-07" db="EMBL/GenBank/DDBJ databases">
        <authorList>
            <person name="Genoscope - CEA"/>
        </authorList>
    </citation>
    <scope>NUCLEOTIDE SEQUENCE</scope>
    <source>
        <strain evidence="1">3As</strain>
    </source>
</reference>
<name>D6CQ59_THIA3</name>
<dbReference type="HOGENOM" id="CLU_147872_0_0_4"/>
<dbReference type="Proteomes" id="UP000078599">
    <property type="component" value="Unassembled WGS sequence"/>
</dbReference>
<gene>
    <name evidence="1" type="ordered locus">THI_1455</name>
    <name evidence="2" type="ORF">THICB1_30350</name>
</gene>
<accession>D6CQ59</accession>
<dbReference type="AlphaFoldDB" id="D6CQ59"/>
<dbReference type="Proteomes" id="UP000002372">
    <property type="component" value="Chromosome"/>
</dbReference>
<evidence type="ECO:0000313" key="3">
    <source>
        <dbReference type="Proteomes" id="UP000002372"/>
    </source>
</evidence>
<sequence>MTDRYVHAIWCDDIRLEVGNKPSFMGVFTGGILLPALPTVLPRLAVYIWVNTPVERPFKSLRIRITRDDGFLLMEVRPESPPAQSDVALHSRPDSTRQVVMAGFSLGGVEVPVGCKYFSVFVDTESETLEGPKLRIDVNPQGFAEAFRGVVGGTASNAESPHSESVQD</sequence>
<reference evidence="3" key="2">
    <citation type="journal article" date="2010" name="PLoS Genet.">
        <title>Structure, function, and evolution of the Thiomonas spp. genome.</title>
        <authorList>
            <person name="Arsene-Ploetze F."/>
            <person name="Koechler S."/>
            <person name="Marchal M."/>
            <person name="Coppee J.Y."/>
            <person name="Chandler M."/>
            <person name="Bonnefoy V."/>
            <person name="Brochier-Armanet C."/>
            <person name="Barakat M."/>
            <person name="Barbe V."/>
            <person name="Battaglia-Brunet F."/>
            <person name="Bruneel O."/>
            <person name="Bryan C.G."/>
            <person name="Cleiss-Arnold J."/>
            <person name="Cruveiller S."/>
            <person name="Erhardt M."/>
            <person name="Heinrich-Salmeron A."/>
            <person name="Hommais F."/>
            <person name="Joulian C."/>
            <person name="Krin E."/>
            <person name="Lieutaud A."/>
            <person name="Lievremont D."/>
            <person name="Michel C."/>
            <person name="Muller D."/>
            <person name="Ortet P."/>
            <person name="Proux C."/>
            <person name="Siguier P."/>
            <person name="Roche D."/>
            <person name="Rouy Z."/>
            <person name="Salvignol G."/>
            <person name="Slyemi D."/>
            <person name="Talla E."/>
            <person name="Weiss S."/>
            <person name="Weissenbach J."/>
            <person name="Medigue C."/>
            <person name="Bertin P.N."/>
        </authorList>
    </citation>
    <scope>NUCLEOTIDE SEQUENCE [LARGE SCALE GENOMIC DNA]</scope>
    <source>
        <strain evidence="3">DSM 22701 / CIP 110005 / 3As</strain>
    </source>
</reference>
<reference key="1">
    <citation type="submission" date="2009-07" db="EMBL/GenBank/DDBJ databases">
        <authorList>
            <person name="Genoscope - CEA"/>
        </authorList>
    </citation>
    <scope>NUCLEOTIDE SEQUENCE</scope>
    <source>
        <strain>3As</strain>
    </source>
</reference>
<evidence type="ECO:0000313" key="2">
    <source>
        <dbReference type="EMBL" id="CQR34189.1"/>
    </source>
</evidence>
<keyword evidence="4" id="KW-1185">Reference proteome</keyword>
<proteinExistence type="predicted"/>